<evidence type="ECO:0000313" key="5">
    <source>
        <dbReference type="Proteomes" id="UP000037178"/>
    </source>
</evidence>
<comment type="caution">
    <text evidence="4">The sequence shown here is derived from an EMBL/GenBank/DDBJ whole genome shotgun (WGS) entry which is preliminary data.</text>
</comment>
<dbReference type="RefSeq" id="WP_049644808.1">
    <property type="nucleotide sequence ID" value="NZ_LFTY01000002.1"/>
</dbReference>
<dbReference type="PANTHER" id="PTHR43877:SF1">
    <property type="entry name" value="ACETYLTRANSFERASE"/>
    <property type="match status" value="1"/>
</dbReference>
<evidence type="ECO:0000256" key="1">
    <source>
        <dbReference type="ARBA" id="ARBA00022679"/>
    </source>
</evidence>
<name>A0A0J9E946_9RHOB</name>
<dbReference type="PROSITE" id="PS51186">
    <property type="entry name" value="GNAT"/>
    <property type="match status" value="1"/>
</dbReference>
<dbReference type="InterPro" id="IPR000182">
    <property type="entry name" value="GNAT_dom"/>
</dbReference>
<proteinExistence type="predicted"/>
<dbReference type="SUPFAM" id="SSF55729">
    <property type="entry name" value="Acyl-CoA N-acyltransferases (Nat)"/>
    <property type="match status" value="1"/>
</dbReference>
<dbReference type="OrthoDB" id="5997585at2"/>
<dbReference type="CDD" id="cd04301">
    <property type="entry name" value="NAT_SF"/>
    <property type="match status" value="1"/>
</dbReference>
<accession>A0A0J9E946</accession>
<dbReference type="InterPro" id="IPR050832">
    <property type="entry name" value="Bact_Acetyltransf"/>
</dbReference>
<dbReference type="GO" id="GO:0016747">
    <property type="term" value="F:acyltransferase activity, transferring groups other than amino-acyl groups"/>
    <property type="evidence" value="ECO:0007669"/>
    <property type="project" value="InterPro"/>
</dbReference>
<dbReference type="AlphaFoldDB" id="A0A0J9E946"/>
<dbReference type="PATRIC" id="fig|1675527.3.peg.4497"/>
<evidence type="ECO:0000259" key="3">
    <source>
        <dbReference type="PROSITE" id="PS51186"/>
    </source>
</evidence>
<dbReference type="PANTHER" id="PTHR43877">
    <property type="entry name" value="AMINOALKYLPHOSPHONATE N-ACETYLTRANSFERASE-RELATED-RELATED"/>
    <property type="match status" value="1"/>
</dbReference>
<evidence type="ECO:0000256" key="2">
    <source>
        <dbReference type="ARBA" id="ARBA00023315"/>
    </source>
</evidence>
<dbReference type="STRING" id="1675527.AIOL_004297"/>
<keyword evidence="2" id="KW-0012">Acyltransferase</keyword>
<protein>
    <submittedName>
        <fullName evidence="4">Acetyltransferase, GNAT family</fullName>
    </submittedName>
</protein>
<dbReference type="EMBL" id="LFTY01000002">
    <property type="protein sequence ID" value="KMW59315.1"/>
    <property type="molecule type" value="Genomic_DNA"/>
</dbReference>
<dbReference type="Pfam" id="PF00583">
    <property type="entry name" value="Acetyltransf_1"/>
    <property type="match status" value="1"/>
</dbReference>
<evidence type="ECO:0000313" key="4">
    <source>
        <dbReference type="EMBL" id="KMW59315.1"/>
    </source>
</evidence>
<dbReference type="Gene3D" id="3.40.630.30">
    <property type="match status" value="1"/>
</dbReference>
<feature type="domain" description="N-acetyltransferase" evidence="3">
    <location>
        <begin position="1"/>
        <end position="153"/>
    </location>
</feature>
<reference evidence="4 5" key="1">
    <citation type="submission" date="2015-06" db="EMBL/GenBank/DDBJ databases">
        <title>Draft genome sequence of an Alphaproteobacteria species associated to the Mediterranean sponge Oscarella lobularis.</title>
        <authorList>
            <person name="Jourda C."/>
            <person name="Santini S."/>
            <person name="Claverie J.-M."/>
        </authorList>
    </citation>
    <scope>NUCLEOTIDE SEQUENCE [LARGE SCALE GENOMIC DNA]</scope>
    <source>
        <strain evidence="4">IGS</strain>
    </source>
</reference>
<gene>
    <name evidence="4" type="ORF">AIOL_004297</name>
</gene>
<dbReference type="Proteomes" id="UP000037178">
    <property type="component" value="Unassembled WGS sequence"/>
</dbReference>
<dbReference type="InterPro" id="IPR016181">
    <property type="entry name" value="Acyl_CoA_acyltransferase"/>
</dbReference>
<sequence length="153" mass="16984">MHYRLAQPDDAQAMSNVFTRLEAVGKRRLPSTIAYARETYIDHFANISCWVAEEDAKLVGLQVLKRAWPGNPYDIEPGIGVIGTHIDPDFGRRGIGRGLFAHTLHAAQAAGLAEIEARITEDNAEGLGYYEAIGFRTYDVIEGRVRKKFPVSP</sequence>
<keyword evidence="5" id="KW-1185">Reference proteome</keyword>
<organism evidence="4 5">
    <name type="scientific">Candidatus Rhodobacter oscarellae</name>
    <dbReference type="NCBI Taxonomy" id="1675527"/>
    <lineage>
        <taxon>Bacteria</taxon>
        <taxon>Pseudomonadati</taxon>
        <taxon>Pseudomonadota</taxon>
        <taxon>Alphaproteobacteria</taxon>
        <taxon>Rhodobacterales</taxon>
        <taxon>Rhodobacter group</taxon>
        <taxon>Rhodobacter</taxon>
    </lineage>
</organism>
<keyword evidence="1 4" id="KW-0808">Transferase</keyword>